<sequence length="247" mass="27849">MAPGRSNRAAPILPITHPIVPTVADGDVSPFTGDPDELADEDEHHRIEPTSNTDYETTDQAALKMAKRRIPRERLKTMVAVVMLFLAALSNDIVLSFVHDKVPDRPPLPDFVFENTPYWPWALSLSEYLMLSSFAALLVLIFVHRHRWVVLRRLAVIGALLYGGRCLTMFLTQVPVADANYYCSPKFKPEERTFWNILVRGLRLLSGLGLNVRGKHVLCGDYIYSGHTIVHVTCYLFIREYSPGTGT</sequence>
<keyword evidence="12" id="KW-1185">Reference proteome</keyword>
<feature type="transmembrane region" description="Helical" evidence="10">
    <location>
        <begin position="77"/>
        <end position="98"/>
    </location>
</feature>
<comment type="subcellular location">
    <subcellularLocation>
        <location evidence="1">Membrane</location>
        <topology evidence="1">Multi-pass membrane protein</topology>
    </subcellularLocation>
</comment>
<evidence type="ECO:0000256" key="10">
    <source>
        <dbReference type="SAM" id="Phobius"/>
    </source>
</evidence>
<evidence type="ECO:0000256" key="7">
    <source>
        <dbReference type="ARBA" id="ARBA00023098"/>
    </source>
</evidence>
<reference evidence="13" key="1">
    <citation type="submission" date="2022-11" db="UniProtKB">
        <authorList>
            <consortium name="WormBaseParasite"/>
        </authorList>
    </citation>
    <scope>IDENTIFICATION</scope>
</reference>
<dbReference type="GO" id="GO:0033188">
    <property type="term" value="F:sphingomyelin synthase activity"/>
    <property type="evidence" value="ECO:0007669"/>
    <property type="project" value="TreeGrafter"/>
</dbReference>
<evidence type="ECO:0000313" key="13">
    <source>
        <dbReference type="WBParaSite" id="jg25863"/>
    </source>
</evidence>
<dbReference type="PANTHER" id="PTHR21290">
    <property type="entry name" value="SPHINGOMYELIN SYNTHETASE"/>
    <property type="match status" value="1"/>
</dbReference>
<keyword evidence="7" id="KW-0443">Lipid metabolism</keyword>
<evidence type="ECO:0000256" key="8">
    <source>
        <dbReference type="ARBA" id="ARBA00023136"/>
    </source>
</evidence>
<dbReference type="Pfam" id="PF14360">
    <property type="entry name" value="PAP2_C"/>
    <property type="match status" value="1"/>
</dbReference>
<dbReference type="GO" id="GO:0006686">
    <property type="term" value="P:sphingomyelin biosynthetic process"/>
    <property type="evidence" value="ECO:0007669"/>
    <property type="project" value="TreeGrafter"/>
</dbReference>
<dbReference type="GO" id="GO:0047493">
    <property type="term" value="F:ceramide cholinephosphotransferase activity"/>
    <property type="evidence" value="ECO:0007669"/>
    <property type="project" value="TreeGrafter"/>
</dbReference>
<dbReference type="GO" id="GO:0000139">
    <property type="term" value="C:Golgi membrane"/>
    <property type="evidence" value="ECO:0007669"/>
    <property type="project" value="TreeGrafter"/>
</dbReference>
<protein>
    <submittedName>
        <fullName evidence="13">Sphingomyelin synthase-like domain-containing protein</fullName>
    </submittedName>
</protein>
<accession>A0A915E215</accession>
<keyword evidence="8 10" id="KW-0472">Membrane</keyword>
<feature type="transmembrane region" description="Helical" evidence="10">
    <location>
        <begin position="118"/>
        <end position="143"/>
    </location>
</feature>
<feature type="domain" description="Sphingomyelin synthase-like" evidence="11">
    <location>
        <begin position="219"/>
        <end position="243"/>
    </location>
</feature>
<dbReference type="PANTHER" id="PTHR21290:SF27">
    <property type="entry name" value="PHOSPHATIDYLCHOLINE:CERAMIDE CHOLINEPHOSPHOTRANSFERASE 1"/>
    <property type="match status" value="1"/>
</dbReference>
<feature type="compositionally biased region" description="Polar residues" evidence="9">
    <location>
        <begin position="49"/>
        <end position="58"/>
    </location>
</feature>
<dbReference type="InterPro" id="IPR025749">
    <property type="entry name" value="Sphingomyelin_synth-like_dom"/>
</dbReference>
<evidence type="ECO:0000256" key="2">
    <source>
        <dbReference type="ARBA" id="ARBA00005441"/>
    </source>
</evidence>
<evidence type="ECO:0000256" key="6">
    <source>
        <dbReference type="ARBA" id="ARBA00022989"/>
    </source>
</evidence>
<dbReference type="GO" id="GO:0046513">
    <property type="term" value="P:ceramide biosynthetic process"/>
    <property type="evidence" value="ECO:0007669"/>
    <property type="project" value="TreeGrafter"/>
</dbReference>
<evidence type="ECO:0000256" key="1">
    <source>
        <dbReference type="ARBA" id="ARBA00004141"/>
    </source>
</evidence>
<name>A0A915E215_9BILA</name>
<comment type="similarity">
    <text evidence="2">Belongs to the sphingomyelin synthase family.</text>
</comment>
<evidence type="ECO:0000256" key="9">
    <source>
        <dbReference type="SAM" id="MobiDB-lite"/>
    </source>
</evidence>
<proteinExistence type="inferred from homology"/>
<keyword evidence="4 10" id="KW-0812">Transmembrane</keyword>
<evidence type="ECO:0000313" key="12">
    <source>
        <dbReference type="Proteomes" id="UP000887574"/>
    </source>
</evidence>
<dbReference type="InterPro" id="IPR045221">
    <property type="entry name" value="Sphingomyelin_synth-like"/>
</dbReference>
<evidence type="ECO:0000256" key="5">
    <source>
        <dbReference type="ARBA" id="ARBA00022919"/>
    </source>
</evidence>
<keyword evidence="3" id="KW-0808">Transferase</keyword>
<dbReference type="GO" id="GO:0005789">
    <property type="term" value="C:endoplasmic reticulum membrane"/>
    <property type="evidence" value="ECO:0007669"/>
    <property type="project" value="TreeGrafter"/>
</dbReference>
<evidence type="ECO:0000259" key="11">
    <source>
        <dbReference type="Pfam" id="PF14360"/>
    </source>
</evidence>
<dbReference type="WBParaSite" id="jg25863">
    <property type="protein sequence ID" value="jg25863"/>
    <property type="gene ID" value="jg25863"/>
</dbReference>
<dbReference type="GO" id="GO:0005886">
    <property type="term" value="C:plasma membrane"/>
    <property type="evidence" value="ECO:0007669"/>
    <property type="project" value="TreeGrafter"/>
</dbReference>
<feature type="region of interest" description="Disordered" evidence="9">
    <location>
        <begin position="29"/>
        <end position="58"/>
    </location>
</feature>
<keyword evidence="5" id="KW-0746">Sphingolipid metabolism</keyword>
<evidence type="ECO:0000256" key="3">
    <source>
        <dbReference type="ARBA" id="ARBA00022679"/>
    </source>
</evidence>
<dbReference type="Proteomes" id="UP000887574">
    <property type="component" value="Unplaced"/>
</dbReference>
<keyword evidence="6 10" id="KW-1133">Transmembrane helix</keyword>
<evidence type="ECO:0000256" key="4">
    <source>
        <dbReference type="ARBA" id="ARBA00022692"/>
    </source>
</evidence>
<dbReference type="AlphaFoldDB" id="A0A915E215"/>
<organism evidence="12 13">
    <name type="scientific">Ditylenchus dipsaci</name>
    <dbReference type="NCBI Taxonomy" id="166011"/>
    <lineage>
        <taxon>Eukaryota</taxon>
        <taxon>Metazoa</taxon>
        <taxon>Ecdysozoa</taxon>
        <taxon>Nematoda</taxon>
        <taxon>Chromadorea</taxon>
        <taxon>Rhabditida</taxon>
        <taxon>Tylenchina</taxon>
        <taxon>Tylenchomorpha</taxon>
        <taxon>Sphaerularioidea</taxon>
        <taxon>Anguinidae</taxon>
        <taxon>Anguininae</taxon>
        <taxon>Ditylenchus</taxon>
    </lineage>
</organism>